<proteinExistence type="predicted"/>
<name>A0A9P5E7Z0_9HYPO</name>
<evidence type="ECO:0000313" key="3">
    <source>
        <dbReference type="Proteomes" id="UP000737391"/>
    </source>
</evidence>
<evidence type="ECO:0000256" key="1">
    <source>
        <dbReference type="SAM" id="SignalP"/>
    </source>
</evidence>
<feature type="chain" id="PRO_5040299621" evidence="1">
    <location>
        <begin position="21"/>
        <end position="189"/>
    </location>
</feature>
<feature type="signal peptide" evidence="1">
    <location>
        <begin position="1"/>
        <end position="20"/>
    </location>
</feature>
<accession>A0A9P5E7Z0</accession>
<sequence length="189" mass="20968">MYGLAALFCAFNVIADCVECHREAITPDYVVEYKCNLYHTDTTHKKIASAKISVIYMAKVEIDDPFIEPDHLTETDAEAKEACLVREASLESELPESKATVAASCSGSSTSSCAQCVACKTGCAVRDGTTCYSYAHDEESPGAHLLYYKHIGDFEPAGKFKVEGAWRSWDKECQEGINLWRRSTVHIRH</sequence>
<dbReference type="AlphaFoldDB" id="A0A9P5E7Z0"/>
<reference evidence="2" key="1">
    <citation type="submission" date="2020-01" db="EMBL/GenBank/DDBJ databases">
        <title>Identification and distribution of gene clusters putatively required for synthesis of sphingolipid metabolism inhibitors in phylogenetically diverse species of the filamentous fungus Fusarium.</title>
        <authorList>
            <person name="Kim H.-S."/>
            <person name="Busman M."/>
            <person name="Brown D.W."/>
            <person name="Divon H."/>
            <person name="Uhlig S."/>
            <person name="Proctor R.H."/>
        </authorList>
    </citation>
    <scope>NUCLEOTIDE SEQUENCE</scope>
    <source>
        <strain evidence="2">NRRL 31653</strain>
    </source>
</reference>
<keyword evidence="1" id="KW-0732">Signal</keyword>
<organism evidence="2 3">
    <name type="scientific">Fusarium agapanthi</name>
    <dbReference type="NCBI Taxonomy" id="1803897"/>
    <lineage>
        <taxon>Eukaryota</taxon>
        <taxon>Fungi</taxon>
        <taxon>Dikarya</taxon>
        <taxon>Ascomycota</taxon>
        <taxon>Pezizomycotina</taxon>
        <taxon>Sordariomycetes</taxon>
        <taxon>Hypocreomycetidae</taxon>
        <taxon>Hypocreales</taxon>
        <taxon>Nectriaceae</taxon>
        <taxon>Fusarium</taxon>
        <taxon>Fusarium fujikuroi species complex</taxon>
    </lineage>
</organism>
<comment type="caution">
    <text evidence="2">The sequence shown here is derived from an EMBL/GenBank/DDBJ whole genome shotgun (WGS) entry which is preliminary data.</text>
</comment>
<dbReference type="EMBL" id="LUFC02000271">
    <property type="protein sequence ID" value="KAF4499281.1"/>
    <property type="molecule type" value="Genomic_DNA"/>
</dbReference>
<protein>
    <submittedName>
        <fullName evidence="2">Uncharacterized protein</fullName>
    </submittedName>
</protein>
<evidence type="ECO:0000313" key="2">
    <source>
        <dbReference type="EMBL" id="KAF4499281.1"/>
    </source>
</evidence>
<keyword evidence="3" id="KW-1185">Reference proteome</keyword>
<gene>
    <name evidence="2" type="ORF">FAGAP_4542</name>
</gene>
<dbReference type="OrthoDB" id="5403707at2759"/>
<dbReference type="Proteomes" id="UP000737391">
    <property type="component" value="Unassembled WGS sequence"/>
</dbReference>